<evidence type="ECO:0000256" key="4">
    <source>
        <dbReference type="ARBA" id="ARBA00023008"/>
    </source>
</evidence>
<dbReference type="VEuPathDB" id="FungiDB:AB675_12005"/>
<dbReference type="PROSITE" id="PS00079">
    <property type="entry name" value="MULTICOPPER_OXIDASE1"/>
    <property type="match status" value="1"/>
</dbReference>
<comment type="similarity">
    <text evidence="1">Belongs to the multicopper oxidase family.</text>
</comment>
<dbReference type="Pfam" id="PF07731">
    <property type="entry name" value="Cu-oxidase_2"/>
    <property type="match status" value="1"/>
</dbReference>
<evidence type="ECO:0000259" key="6">
    <source>
        <dbReference type="Pfam" id="PF00394"/>
    </source>
</evidence>
<evidence type="ECO:0000256" key="5">
    <source>
        <dbReference type="SAM" id="Phobius"/>
    </source>
</evidence>
<name>A0A0N1HM55_9EURO</name>
<dbReference type="Gene3D" id="2.60.40.420">
    <property type="entry name" value="Cupredoxins - blue copper proteins"/>
    <property type="match status" value="3"/>
</dbReference>
<keyword evidence="2" id="KW-0479">Metal-binding</keyword>
<feature type="domain" description="Plastocyanin-like" evidence="6">
    <location>
        <begin position="70"/>
        <end position="150"/>
    </location>
</feature>
<gene>
    <name evidence="9" type="ORF">AB675_12005</name>
</gene>
<feature type="transmembrane region" description="Helical" evidence="5">
    <location>
        <begin position="439"/>
        <end position="458"/>
    </location>
</feature>
<feature type="domain" description="Plastocyanin-like" evidence="7">
    <location>
        <begin position="256"/>
        <end position="382"/>
    </location>
</feature>
<protein>
    <submittedName>
        <fullName evidence="9">Iron transport multicopper oxidase FET3</fullName>
    </submittedName>
</protein>
<dbReference type="SUPFAM" id="SSF49503">
    <property type="entry name" value="Cupredoxins"/>
    <property type="match status" value="3"/>
</dbReference>
<dbReference type="GO" id="GO:0010106">
    <property type="term" value="P:cellular response to iron ion starvation"/>
    <property type="evidence" value="ECO:0007669"/>
    <property type="project" value="TreeGrafter"/>
</dbReference>
<keyword evidence="3" id="KW-0560">Oxidoreductase</keyword>
<dbReference type="InterPro" id="IPR033138">
    <property type="entry name" value="Cu_oxidase_CS"/>
</dbReference>
<dbReference type="GO" id="GO:0004322">
    <property type="term" value="F:ferroxidase activity"/>
    <property type="evidence" value="ECO:0007669"/>
    <property type="project" value="TreeGrafter"/>
</dbReference>
<dbReference type="InterPro" id="IPR008972">
    <property type="entry name" value="Cupredoxin"/>
</dbReference>
<dbReference type="InterPro" id="IPR002355">
    <property type="entry name" value="Cu_oxidase_Cu_BS"/>
</dbReference>
<dbReference type="InterPro" id="IPR011707">
    <property type="entry name" value="Cu-oxidase-like_N"/>
</dbReference>
<dbReference type="GO" id="GO:0005507">
    <property type="term" value="F:copper ion binding"/>
    <property type="evidence" value="ECO:0007669"/>
    <property type="project" value="InterPro"/>
</dbReference>
<keyword evidence="5" id="KW-1133">Transmembrane helix</keyword>
<evidence type="ECO:0000313" key="10">
    <source>
        <dbReference type="Proteomes" id="UP000038010"/>
    </source>
</evidence>
<evidence type="ECO:0000256" key="3">
    <source>
        <dbReference type="ARBA" id="ARBA00023002"/>
    </source>
</evidence>
<dbReference type="RefSeq" id="XP_017998235.1">
    <property type="nucleotide sequence ID" value="XM_018140901.1"/>
</dbReference>
<dbReference type="STRING" id="1664694.A0A0N1HM55"/>
<keyword evidence="5" id="KW-0812">Transmembrane</keyword>
<dbReference type="AlphaFoldDB" id="A0A0N1HM55"/>
<evidence type="ECO:0000256" key="2">
    <source>
        <dbReference type="ARBA" id="ARBA00022723"/>
    </source>
</evidence>
<dbReference type="GO" id="GO:0033573">
    <property type="term" value="C:high-affinity iron permease complex"/>
    <property type="evidence" value="ECO:0007669"/>
    <property type="project" value="TreeGrafter"/>
</dbReference>
<dbReference type="PANTHER" id="PTHR11709">
    <property type="entry name" value="MULTI-COPPER OXIDASE"/>
    <property type="match status" value="1"/>
</dbReference>
<comment type="caution">
    <text evidence="9">The sequence shown here is derived from an EMBL/GenBank/DDBJ whole genome shotgun (WGS) entry which is preliminary data.</text>
</comment>
<feature type="domain" description="Plastocyanin-like" evidence="8">
    <location>
        <begin position="2"/>
        <end position="60"/>
    </location>
</feature>
<dbReference type="InterPro" id="IPR045087">
    <property type="entry name" value="Cu-oxidase_fam"/>
</dbReference>
<evidence type="ECO:0000259" key="7">
    <source>
        <dbReference type="Pfam" id="PF07731"/>
    </source>
</evidence>
<dbReference type="InterPro" id="IPR011706">
    <property type="entry name" value="Cu-oxidase_C"/>
</dbReference>
<dbReference type="InterPro" id="IPR001117">
    <property type="entry name" value="Cu-oxidase_2nd"/>
</dbReference>
<dbReference type="OrthoDB" id="2121828at2759"/>
<dbReference type="PROSITE" id="PS00080">
    <property type="entry name" value="MULTICOPPER_OXIDASE2"/>
    <property type="match status" value="1"/>
</dbReference>
<evidence type="ECO:0000259" key="8">
    <source>
        <dbReference type="Pfam" id="PF07732"/>
    </source>
</evidence>
<evidence type="ECO:0000256" key="1">
    <source>
        <dbReference type="ARBA" id="ARBA00010609"/>
    </source>
</evidence>
<dbReference type="Pfam" id="PF07732">
    <property type="entry name" value="Cu-oxidase_3"/>
    <property type="match status" value="1"/>
</dbReference>
<dbReference type="PANTHER" id="PTHR11709:SF361">
    <property type="entry name" value="IRON TRANSPORT MULTICOPPER OXIDASE FET3"/>
    <property type="match status" value="1"/>
</dbReference>
<dbReference type="GO" id="GO:0033215">
    <property type="term" value="P:reductive iron assimilation"/>
    <property type="evidence" value="ECO:0007669"/>
    <property type="project" value="TreeGrafter"/>
</dbReference>
<accession>A0A0N1HM55</accession>
<dbReference type="GeneID" id="28732782"/>
<keyword evidence="10" id="KW-1185">Reference proteome</keyword>
<organism evidence="9 10">
    <name type="scientific">Cyphellophora attinorum</name>
    <dbReference type="NCBI Taxonomy" id="1664694"/>
    <lineage>
        <taxon>Eukaryota</taxon>
        <taxon>Fungi</taxon>
        <taxon>Dikarya</taxon>
        <taxon>Ascomycota</taxon>
        <taxon>Pezizomycotina</taxon>
        <taxon>Eurotiomycetes</taxon>
        <taxon>Chaetothyriomycetidae</taxon>
        <taxon>Chaetothyriales</taxon>
        <taxon>Cyphellophoraceae</taxon>
        <taxon>Cyphellophora</taxon>
    </lineage>
</organism>
<dbReference type="EMBL" id="LFJN01000019">
    <property type="protein sequence ID" value="KPI38272.1"/>
    <property type="molecule type" value="Genomic_DNA"/>
</dbReference>
<dbReference type="Pfam" id="PF00394">
    <property type="entry name" value="Cu-oxidase"/>
    <property type="match status" value="1"/>
</dbReference>
<dbReference type="Proteomes" id="UP000038010">
    <property type="component" value="Unassembled WGS sequence"/>
</dbReference>
<keyword evidence="4" id="KW-0186">Copper</keyword>
<sequence>MNGTSQMDGTSYVSQCAVPPGSSFVYNFKADQAGTYWYHSHEKSQYPDGLRGMMVISDPEDPYKAQYDQEIVISISDWYHGQMPDLLLKFDQPDNRMRDITPDSNLINDTVGAKFEVVPERTYLVRLANIGGFVGQYFWIQNHAMTLLAEDEAKEDATANFPIVSRMDTGSFSSHVPWPKNLDAVAWLTYDTEADFPDPDVLEDKESAYALDDMALEPLDKQPLLEPVDRTLAIDIDMKTQEDGIIHWLFNTISYRTPTLPSLFAALATGPEATDPKSFERSTQTFVMEHGQIIEVTMNNKHMWKHPLHLHGHNFQVTKRTKGLVETTPEGRAPMRRDTINVNGHGWVAFRFRADNPGVWLLHCHMEWHAHSGLKATFVEAPLQLQQRLRLSNVSATLDPSKACDPGRVQVISSIEESVGVFDGTDGLTRHAYLHPTPLLIAVIALICSLGLICAYLWRRSAGTQEGIYSRVPMVDIEENDKPNAAEPP</sequence>
<reference evidence="9 10" key="1">
    <citation type="submission" date="2015-06" db="EMBL/GenBank/DDBJ databases">
        <title>Draft genome of the ant-associated black yeast Phialophora attae CBS 131958.</title>
        <authorList>
            <person name="Moreno L.F."/>
            <person name="Stielow B.J."/>
            <person name="de Hoog S."/>
            <person name="Vicente V.A."/>
            <person name="Weiss V.A."/>
            <person name="de Vries M."/>
            <person name="Cruz L.M."/>
            <person name="Souza E.M."/>
        </authorList>
    </citation>
    <scope>NUCLEOTIDE SEQUENCE [LARGE SCALE GENOMIC DNA]</scope>
    <source>
        <strain evidence="9 10">CBS 131958</strain>
    </source>
</reference>
<keyword evidence="5" id="KW-0472">Membrane</keyword>
<evidence type="ECO:0000313" key="9">
    <source>
        <dbReference type="EMBL" id="KPI38272.1"/>
    </source>
</evidence>
<proteinExistence type="inferred from homology"/>